<dbReference type="Proteomes" id="UP000249829">
    <property type="component" value="Unassembled WGS sequence"/>
</dbReference>
<organism evidence="1 2">
    <name type="scientific">Aspergillus violaceofuscus (strain CBS 115571)</name>
    <dbReference type="NCBI Taxonomy" id="1450538"/>
    <lineage>
        <taxon>Eukaryota</taxon>
        <taxon>Fungi</taxon>
        <taxon>Dikarya</taxon>
        <taxon>Ascomycota</taxon>
        <taxon>Pezizomycotina</taxon>
        <taxon>Eurotiomycetes</taxon>
        <taxon>Eurotiomycetidae</taxon>
        <taxon>Eurotiales</taxon>
        <taxon>Aspergillaceae</taxon>
        <taxon>Aspergillus</taxon>
    </lineage>
</organism>
<evidence type="ECO:0000313" key="1">
    <source>
        <dbReference type="EMBL" id="PYI23829.1"/>
    </source>
</evidence>
<accession>A0A2V5HHB3</accession>
<keyword evidence="2" id="KW-1185">Reference proteome</keyword>
<dbReference type="AlphaFoldDB" id="A0A2V5HHB3"/>
<gene>
    <name evidence="1" type="ORF">BO99DRAFT_154255</name>
</gene>
<reference evidence="1 2" key="1">
    <citation type="submission" date="2018-02" db="EMBL/GenBank/DDBJ databases">
        <title>The genomes of Aspergillus section Nigri reveals drivers in fungal speciation.</title>
        <authorList>
            <consortium name="DOE Joint Genome Institute"/>
            <person name="Vesth T.C."/>
            <person name="Nybo J."/>
            <person name="Theobald S."/>
            <person name="Brandl J."/>
            <person name="Frisvad J.C."/>
            <person name="Nielsen K.F."/>
            <person name="Lyhne E.K."/>
            <person name="Kogle M.E."/>
            <person name="Kuo A."/>
            <person name="Riley R."/>
            <person name="Clum A."/>
            <person name="Nolan M."/>
            <person name="Lipzen A."/>
            <person name="Salamov A."/>
            <person name="Henrissat B."/>
            <person name="Wiebenga A."/>
            <person name="De vries R.P."/>
            <person name="Grigoriev I.V."/>
            <person name="Mortensen U.H."/>
            <person name="Andersen M.R."/>
            <person name="Baker S.E."/>
        </authorList>
    </citation>
    <scope>NUCLEOTIDE SEQUENCE [LARGE SCALE GENOMIC DNA]</scope>
    <source>
        <strain evidence="1 2">CBS 115571</strain>
    </source>
</reference>
<protein>
    <submittedName>
        <fullName evidence="1">Uncharacterized protein</fullName>
    </submittedName>
</protein>
<proteinExistence type="predicted"/>
<dbReference type="EMBL" id="KZ825104">
    <property type="protein sequence ID" value="PYI23829.1"/>
    <property type="molecule type" value="Genomic_DNA"/>
</dbReference>
<name>A0A2V5HHB3_ASPV1</name>
<evidence type="ECO:0000313" key="2">
    <source>
        <dbReference type="Proteomes" id="UP000249829"/>
    </source>
</evidence>
<sequence length="86" mass="9788">MSHPEIIFVFFLTGTRRGQIEVVLTRAKSRVKGDASFFLTTLNNGGNPLRGTISYHLVRHDHVLDEHHYTTVLRCIRIDAPNKQSS</sequence>